<reference evidence="2" key="1">
    <citation type="submission" date="2020-02" db="EMBL/GenBank/DDBJ databases">
        <authorList>
            <person name="Meier V. D."/>
        </authorList>
    </citation>
    <scope>NUCLEOTIDE SEQUENCE</scope>
    <source>
        <strain evidence="2">AVDCRST_MAG78</strain>
    </source>
</reference>
<dbReference type="EMBL" id="CADCVB010000184">
    <property type="protein sequence ID" value="CAA9445469.1"/>
    <property type="molecule type" value="Genomic_DNA"/>
</dbReference>
<organism evidence="2">
    <name type="scientific">uncultured Rubrobacteraceae bacterium</name>
    <dbReference type="NCBI Taxonomy" id="349277"/>
    <lineage>
        <taxon>Bacteria</taxon>
        <taxon>Bacillati</taxon>
        <taxon>Actinomycetota</taxon>
        <taxon>Rubrobacteria</taxon>
        <taxon>Rubrobacterales</taxon>
        <taxon>Rubrobacteraceae</taxon>
        <taxon>environmental samples</taxon>
    </lineage>
</organism>
<feature type="domain" description="CdaR GGDEF-like" evidence="1">
    <location>
        <begin position="29"/>
        <end position="122"/>
    </location>
</feature>
<evidence type="ECO:0000259" key="1">
    <source>
        <dbReference type="Pfam" id="PF17853"/>
    </source>
</evidence>
<dbReference type="Pfam" id="PF17853">
    <property type="entry name" value="GGDEF_2"/>
    <property type="match status" value="1"/>
</dbReference>
<name>A0A6J4QLI9_9ACTN</name>
<evidence type="ECO:0000313" key="2">
    <source>
        <dbReference type="EMBL" id="CAA9445469.1"/>
    </source>
</evidence>
<proteinExistence type="predicted"/>
<dbReference type="Gene3D" id="3.30.70.270">
    <property type="match status" value="1"/>
</dbReference>
<dbReference type="InterPro" id="IPR043128">
    <property type="entry name" value="Rev_trsase/Diguanyl_cyclase"/>
</dbReference>
<dbReference type="SUPFAM" id="SSF55073">
    <property type="entry name" value="Nucleotide cyclase"/>
    <property type="match status" value="1"/>
</dbReference>
<sequence length="132" mass="14737">MGRKRTRKELQTVEVLEKTLREEVSVSTDFDLPLTALALVIEDGWREEDVRRALAALRTADVVAQPVPEELLVVLPNTETDDARVVEERLREALPKATIGVAPYERGEAAEDLFERARAAVRQQAAENSEAT</sequence>
<dbReference type="InterPro" id="IPR029787">
    <property type="entry name" value="Nucleotide_cyclase"/>
</dbReference>
<accession>A0A6J4QLI9</accession>
<dbReference type="InterPro" id="IPR041522">
    <property type="entry name" value="CdaR_GGDEF"/>
</dbReference>
<protein>
    <recommendedName>
        <fullName evidence="1">CdaR GGDEF-like domain-containing protein</fullName>
    </recommendedName>
</protein>
<dbReference type="AlphaFoldDB" id="A0A6J4QLI9"/>
<gene>
    <name evidence="2" type="ORF">AVDCRST_MAG78-2829</name>
</gene>